<name>U2V8W0_9ACTN</name>
<dbReference type="EMBL" id="AWEZ01000037">
    <property type="protein sequence ID" value="ERL09056.1"/>
    <property type="molecule type" value="Genomic_DNA"/>
</dbReference>
<comment type="caution">
    <text evidence="2">The sequence shown here is derived from an EMBL/GenBank/DDBJ whole genome shotgun (WGS) entry which is preliminary data.</text>
</comment>
<evidence type="ECO:0000313" key="2">
    <source>
        <dbReference type="EMBL" id="ERL09056.1"/>
    </source>
</evidence>
<dbReference type="AlphaFoldDB" id="U2V8W0"/>
<gene>
    <name evidence="2" type="ORF">HMPREF1316_2096</name>
</gene>
<evidence type="ECO:0000256" key="1">
    <source>
        <dbReference type="SAM" id="Phobius"/>
    </source>
</evidence>
<organism evidence="2 3">
    <name type="scientific">Olsenella profusa F0195</name>
    <dbReference type="NCBI Taxonomy" id="1125712"/>
    <lineage>
        <taxon>Bacteria</taxon>
        <taxon>Bacillati</taxon>
        <taxon>Actinomycetota</taxon>
        <taxon>Coriobacteriia</taxon>
        <taxon>Coriobacteriales</taxon>
        <taxon>Atopobiaceae</taxon>
        <taxon>Olsenella</taxon>
    </lineage>
</organism>
<evidence type="ECO:0000313" key="3">
    <source>
        <dbReference type="Proteomes" id="UP000016638"/>
    </source>
</evidence>
<sequence>MAKKTTASTPREKVDFKGQLFLTLLMFLGIFGIAFILRSLLHMNDVYTGIFTAIILAIIVFYLFRKAQEDRWRRENNDAERTVNPIIKRYAASHDARELVRSYTTWNRGAHDPDLRLQFSQLVVEALIRDGHTKDARTVLATMEEIATTTGNAKNFAGYKADVLSRIGA</sequence>
<proteinExistence type="predicted"/>
<keyword evidence="3" id="KW-1185">Reference proteome</keyword>
<dbReference type="PATRIC" id="fig|1125712.3.peg.864"/>
<keyword evidence="1" id="KW-1133">Transmembrane helix</keyword>
<accession>U2V8W0</accession>
<protein>
    <submittedName>
        <fullName evidence="2">Uncharacterized protein</fullName>
    </submittedName>
</protein>
<reference evidence="2 3" key="1">
    <citation type="submission" date="2013-08" db="EMBL/GenBank/DDBJ databases">
        <authorList>
            <person name="Durkin A.S."/>
            <person name="Haft D.R."/>
            <person name="McCorrison J."/>
            <person name="Torralba M."/>
            <person name="Gillis M."/>
            <person name="Haft D.H."/>
            <person name="Methe B."/>
            <person name="Sutton G."/>
            <person name="Nelson K.E."/>
        </authorList>
    </citation>
    <scope>NUCLEOTIDE SEQUENCE [LARGE SCALE GENOMIC DNA]</scope>
    <source>
        <strain evidence="2 3">F0195</strain>
    </source>
</reference>
<feature type="transmembrane region" description="Helical" evidence="1">
    <location>
        <begin position="20"/>
        <end position="40"/>
    </location>
</feature>
<keyword evidence="1" id="KW-0812">Transmembrane</keyword>
<dbReference type="Proteomes" id="UP000016638">
    <property type="component" value="Unassembled WGS sequence"/>
</dbReference>
<dbReference type="RefSeq" id="WP_021725753.1">
    <property type="nucleotide sequence ID" value="NZ_AWEZ01000037.1"/>
</dbReference>
<keyword evidence="1" id="KW-0472">Membrane</keyword>
<dbReference type="STRING" id="1125712.HMPREF1316_2096"/>
<feature type="transmembrane region" description="Helical" evidence="1">
    <location>
        <begin position="46"/>
        <end position="64"/>
    </location>
</feature>
<dbReference type="OrthoDB" id="3192361at2"/>